<dbReference type="GO" id="GO:0005524">
    <property type="term" value="F:ATP binding"/>
    <property type="evidence" value="ECO:0007669"/>
    <property type="project" value="UniProtKB-UniRule"/>
</dbReference>
<sequence>MKILILHKIDYAKMLYHNGIDHDLHDVVYVGTAEKLKSVPPDLRCRRVVREDSASGICQSVLEALKASPGEGDDDTRPFDRIISLSEYELLAAAELRDALGVHGPSLSDARLVRDKVAMKKAVTAMGIDAPRFISLATLRSGNASLEWTGRTVLKPTHGAGSEDVVIFENASSAMAAIDGHCTGVAAIDGERPNYDAYELEEFVGGPIVHFDGLVRDGVVEAACGSRYIGTCQRYNENEPLGSYQIDLGAERLAWIQRVIEAVRIRVGAFHLEAIESERGLVFLEIGNRIGGAGVTQATSLAWGVDLQELELRLLVDECHFDLRQIARQGKYCGWYVVPGHRYRQGRWSESGAFEQLRSDARVIEWHERDPDAAFDDSPDYDLPSVPYGGIVGAQRSEDVRDYISGLFASLAWHPAA</sequence>
<dbReference type="Proteomes" id="UP001597110">
    <property type="component" value="Unassembled WGS sequence"/>
</dbReference>
<dbReference type="GO" id="GO:0016874">
    <property type="term" value="F:ligase activity"/>
    <property type="evidence" value="ECO:0007669"/>
    <property type="project" value="UniProtKB-KW"/>
</dbReference>
<dbReference type="SUPFAM" id="SSF56059">
    <property type="entry name" value="Glutathione synthetase ATP-binding domain-like"/>
    <property type="match status" value="1"/>
</dbReference>
<dbReference type="InterPro" id="IPR052032">
    <property type="entry name" value="ATP-dep_AA_Ligase"/>
</dbReference>
<evidence type="ECO:0000313" key="6">
    <source>
        <dbReference type="EMBL" id="MFD0725839.1"/>
    </source>
</evidence>
<reference evidence="6" key="1">
    <citation type="journal article" date="2014" name="Int. J. Syst. Evol. Microbiol.">
        <title>Complete genome of a new Firmicutes species belonging to the dominant human colonic microbiota ('Ruminococcus bicirculans') reveals two chromosomes and a selective capacity to utilize plant glucans.</title>
        <authorList>
            <consortium name="NISC Comparative Sequencing Program"/>
            <person name="Wegmann U."/>
            <person name="Louis P."/>
            <person name="Goesmann A."/>
            <person name="Henrissat B."/>
            <person name="Duncan S.H."/>
            <person name="Flint H.J."/>
        </authorList>
    </citation>
    <scope>NUCLEOTIDE SEQUENCE</scope>
    <source>
        <strain evidence="6">CCUG 55585</strain>
    </source>
</reference>
<dbReference type="PANTHER" id="PTHR43585:SF2">
    <property type="entry name" value="ATP-GRASP ENZYME FSQD"/>
    <property type="match status" value="1"/>
</dbReference>
<keyword evidence="1" id="KW-0436">Ligase</keyword>
<reference evidence="7" key="2">
    <citation type="submission" date="2018-12" db="EMBL/GenBank/DDBJ databases">
        <title>Xanthomonas-specific activity of kynurenine pathway metabolites in Lysobacter brunescens OH23.</title>
        <authorList>
            <person name="Laborda P."/>
            <person name="Ling J."/>
            <person name="Wu G."/>
            <person name="Liu F."/>
        </authorList>
    </citation>
    <scope>NUCLEOTIDE SEQUENCE</scope>
    <source>
        <strain evidence="7">OH23</strain>
    </source>
</reference>
<dbReference type="GO" id="GO:0046872">
    <property type="term" value="F:metal ion binding"/>
    <property type="evidence" value="ECO:0007669"/>
    <property type="project" value="InterPro"/>
</dbReference>
<dbReference type="InterPro" id="IPR011761">
    <property type="entry name" value="ATP-grasp"/>
</dbReference>
<gene>
    <name evidence="7" type="primary">peg_2861</name>
    <name evidence="6" type="ORF">ACFQ0E_09540</name>
</gene>
<proteinExistence type="predicted"/>
<dbReference type="Gene3D" id="3.30.470.20">
    <property type="entry name" value="ATP-grasp fold, B domain"/>
    <property type="match status" value="1"/>
</dbReference>
<dbReference type="PANTHER" id="PTHR43585">
    <property type="entry name" value="FUMIPYRROLE BIOSYNTHESIS PROTEIN C"/>
    <property type="match status" value="1"/>
</dbReference>
<dbReference type="EMBL" id="MK340487">
    <property type="protein sequence ID" value="QEZ90758.1"/>
    <property type="molecule type" value="Genomic_DNA"/>
</dbReference>
<keyword evidence="3 4" id="KW-0067">ATP-binding</keyword>
<name>A0A6B7LVJ8_9GAMM</name>
<accession>A0A6B7LVJ8</accession>
<dbReference type="RefSeq" id="WP_386823417.1">
    <property type="nucleotide sequence ID" value="NZ_JBHTIF010000001.1"/>
</dbReference>
<evidence type="ECO:0000256" key="4">
    <source>
        <dbReference type="PROSITE-ProRule" id="PRU00409"/>
    </source>
</evidence>
<organism evidence="7">
    <name type="scientific">Lysobacter brunescens</name>
    <dbReference type="NCBI Taxonomy" id="262323"/>
    <lineage>
        <taxon>Bacteria</taxon>
        <taxon>Pseudomonadati</taxon>
        <taxon>Pseudomonadota</taxon>
        <taxon>Gammaproteobacteria</taxon>
        <taxon>Lysobacterales</taxon>
        <taxon>Lysobacteraceae</taxon>
        <taxon>Lysobacter</taxon>
    </lineage>
</organism>
<evidence type="ECO:0000256" key="3">
    <source>
        <dbReference type="ARBA" id="ARBA00022840"/>
    </source>
</evidence>
<feature type="domain" description="ATP-grasp" evidence="5">
    <location>
        <begin position="120"/>
        <end position="316"/>
    </location>
</feature>
<reference evidence="6" key="4">
    <citation type="submission" date="2024-09" db="EMBL/GenBank/DDBJ databases">
        <authorList>
            <person name="Sun Q."/>
            <person name="Mori K."/>
        </authorList>
    </citation>
    <scope>NUCLEOTIDE SEQUENCE</scope>
    <source>
        <strain evidence="6">CCUG 55585</strain>
    </source>
</reference>
<evidence type="ECO:0000256" key="2">
    <source>
        <dbReference type="ARBA" id="ARBA00022741"/>
    </source>
</evidence>
<dbReference type="AlphaFoldDB" id="A0A6B7LVJ8"/>
<dbReference type="Gene3D" id="3.40.50.20">
    <property type="match status" value="1"/>
</dbReference>
<evidence type="ECO:0000256" key="1">
    <source>
        <dbReference type="ARBA" id="ARBA00022598"/>
    </source>
</evidence>
<keyword evidence="8" id="KW-1185">Reference proteome</keyword>
<dbReference type="PROSITE" id="PS50975">
    <property type="entry name" value="ATP_GRASP"/>
    <property type="match status" value="1"/>
</dbReference>
<keyword evidence="2 4" id="KW-0547">Nucleotide-binding</keyword>
<protein>
    <submittedName>
        <fullName evidence="6">Acetyl-CoA carboxylase biotin carboxylase subunit family protein</fullName>
    </submittedName>
</protein>
<reference evidence="8" key="3">
    <citation type="journal article" date="2019" name="Int. J. Syst. Evol. Microbiol.">
        <title>The Global Catalogue of Microorganisms (GCM) 10K type strain sequencing project: providing services to taxonomists for standard genome sequencing and annotation.</title>
        <authorList>
            <consortium name="The Broad Institute Genomics Platform"/>
            <consortium name="The Broad Institute Genome Sequencing Center for Infectious Disease"/>
            <person name="Wu L."/>
            <person name="Ma J."/>
        </authorList>
    </citation>
    <scope>NUCLEOTIDE SEQUENCE [LARGE SCALE GENOMIC DNA]</scope>
    <source>
        <strain evidence="8">CCUG 55585</strain>
    </source>
</reference>
<evidence type="ECO:0000259" key="5">
    <source>
        <dbReference type="PROSITE" id="PS50975"/>
    </source>
</evidence>
<dbReference type="EMBL" id="JBHTIF010000001">
    <property type="protein sequence ID" value="MFD0725839.1"/>
    <property type="molecule type" value="Genomic_DNA"/>
</dbReference>
<evidence type="ECO:0000313" key="7">
    <source>
        <dbReference type="EMBL" id="QEZ90758.1"/>
    </source>
</evidence>
<evidence type="ECO:0000313" key="8">
    <source>
        <dbReference type="Proteomes" id="UP001597110"/>
    </source>
</evidence>